<dbReference type="Gene3D" id="3.30.70.330">
    <property type="match status" value="1"/>
</dbReference>
<dbReference type="AlphaFoldDB" id="A0A833REE2"/>
<feature type="region of interest" description="Disordered" evidence="1">
    <location>
        <begin position="171"/>
        <end position="201"/>
    </location>
</feature>
<reference evidence="2" key="1">
    <citation type="submission" date="2020-01" db="EMBL/GenBank/DDBJ databases">
        <title>Genome sequence of Kobresia littledalei, the first chromosome-level genome in the family Cyperaceae.</title>
        <authorList>
            <person name="Qu G."/>
        </authorList>
    </citation>
    <scope>NUCLEOTIDE SEQUENCE</scope>
    <source>
        <strain evidence="2">C.B.Clarke</strain>
        <tissue evidence="2">Leaf</tissue>
    </source>
</reference>
<feature type="compositionally biased region" description="Basic and acidic residues" evidence="1">
    <location>
        <begin position="354"/>
        <end position="382"/>
    </location>
</feature>
<dbReference type="InterPro" id="IPR035979">
    <property type="entry name" value="RBD_domain_sf"/>
</dbReference>
<dbReference type="OrthoDB" id="5418203at2759"/>
<dbReference type="InterPro" id="IPR039884">
    <property type="entry name" value="R3HC1/R3HCL"/>
</dbReference>
<feature type="region of interest" description="Disordered" evidence="1">
    <location>
        <begin position="351"/>
        <end position="382"/>
    </location>
</feature>
<dbReference type="GO" id="GO:0003676">
    <property type="term" value="F:nucleic acid binding"/>
    <property type="evidence" value="ECO:0007669"/>
    <property type="project" value="InterPro"/>
</dbReference>
<evidence type="ECO:0000313" key="2">
    <source>
        <dbReference type="EMBL" id="KAF3337282.1"/>
    </source>
</evidence>
<feature type="region of interest" description="Disordered" evidence="1">
    <location>
        <begin position="100"/>
        <end position="127"/>
    </location>
</feature>
<dbReference type="InterPro" id="IPR012677">
    <property type="entry name" value="Nucleotide-bd_a/b_plait_sf"/>
</dbReference>
<dbReference type="EMBL" id="SWLB01000006">
    <property type="protein sequence ID" value="KAF3337282.1"/>
    <property type="molecule type" value="Genomic_DNA"/>
</dbReference>
<comment type="caution">
    <text evidence="2">The sequence shown here is derived from an EMBL/GenBank/DDBJ whole genome shotgun (WGS) entry which is preliminary data.</text>
</comment>
<feature type="compositionally biased region" description="Polar residues" evidence="1">
    <location>
        <begin position="103"/>
        <end position="121"/>
    </location>
</feature>
<sequence>MEESYQKQGQDQGAKTLMLDEKVENWSEHVENLRDSGDTDGAISFLELFISRLDGGSSTSTEDLQLAAAMSDLADLYSLKGYTIKSDELRSRAFSVRSRINEESSTPIVSTNSRVAQPTTSVKEKDAEGSILLTTSNNDVEDSEDDWEVLADKAETEINLLSLKPKAETSLAESGNLVHKEKDNSSPAPDKKPKRRGRGSFLYNNSTLYSEIQEEYKEANDPILDSLSNTERENEANFGTRHVLVLYDLPTSTRTTELEKIFEAFDDASVVIRWVNDTSALAVFCNPSLADSAKSSIPSRYKFRSLHDDDEVLSQLKTGDLKPPYPRPKTSARTAQRMIAQSMGLRIISPGSGVREHKQQEQERKDRIVTRQALREDAWGTD</sequence>
<protein>
    <submittedName>
        <fullName evidence="2">Growth inhibition and differentiation-related protein 88</fullName>
    </submittedName>
</protein>
<name>A0A833REE2_9POAL</name>
<evidence type="ECO:0000256" key="1">
    <source>
        <dbReference type="SAM" id="MobiDB-lite"/>
    </source>
</evidence>
<organism evidence="2 3">
    <name type="scientific">Carex littledalei</name>
    <dbReference type="NCBI Taxonomy" id="544730"/>
    <lineage>
        <taxon>Eukaryota</taxon>
        <taxon>Viridiplantae</taxon>
        <taxon>Streptophyta</taxon>
        <taxon>Embryophyta</taxon>
        <taxon>Tracheophyta</taxon>
        <taxon>Spermatophyta</taxon>
        <taxon>Magnoliopsida</taxon>
        <taxon>Liliopsida</taxon>
        <taxon>Poales</taxon>
        <taxon>Cyperaceae</taxon>
        <taxon>Cyperoideae</taxon>
        <taxon>Cariceae</taxon>
        <taxon>Carex</taxon>
        <taxon>Carex subgen. Euthyceras</taxon>
    </lineage>
</organism>
<accession>A0A833REE2</accession>
<dbReference type="SUPFAM" id="SSF54928">
    <property type="entry name" value="RNA-binding domain, RBD"/>
    <property type="match status" value="1"/>
</dbReference>
<dbReference type="PANTHER" id="PTHR21678:SF0">
    <property type="entry name" value="C3H1-TYPE DOMAIN-CONTAINING PROTEIN"/>
    <property type="match status" value="1"/>
</dbReference>
<evidence type="ECO:0000313" key="3">
    <source>
        <dbReference type="Proteomes" id="UP000623129"/>
    </source>
</evidence>
<gene>
    <name evidence="2" type="ORF">FCM35_KLT17869</name>
</gene>
<keyword evidence="3" id="KW-1185">Reference proteome</keyword>
<dbReference type="Proteomes" id="UP000623129">
    <property type="component" value="Unassembled WGS sequence"/>
</dbReference>
<proteinExistence type="predicted"/>
<dbReference type="PANTHER" id="PTHR21678">
    <property type="entry name" value="GROWTH INHIBITION AND DIFFERENTIATION RELATED PROTEIN 88"/>
    <property type="match status" value="1"/>
</dbReference>